<dbReference type="SUPFAM" id="SSF55816">
    <property type="entry name" value="5'-nucleotidase (syn. UDP-sugar hydrolase), C-terminal domain"/>
    <property type="match status" value="1"/>
</dbReference>
<evidence type="ECO:0000256" key="5">
    <source>
        <dbReference type="ARBA" id="ARBA00006654"/>
    </source>
</evidence>
<dbReference type="PROSITE" id="PS00786">
    <property type="entry name" value="5_NUCLEOTIDASE_2"/>
    <property type="match status" value="1"/>
</dbReference>
<proteinExistence type="inferred from homology"/>
<dbReference type="InterPro" id="IPR006311">
    <property type="entry name" value="TAT_signal"/>
</dbReference>
<name>A0ABV5SP76_9MICO</name>
<dbReference type="PANTHER" id="PTHR11575:SF6">
    <property type="entry name" value="2',3'-CYCLIC-NUCLEOTIDE 2'-PHOSPHODIESTERASE_3'-NUCLEOTIDASE"/>
    <property type="match status" value="1"/>
</dbReference>
<evidence type="ECO:0000259" key="12">
    <source>
        <dbReference type="Pfam" id="PF00149"/>
    </source>
</evidence>
<dbReference type="InterPro" id="IPR029052">
    <property type="entry name" value="Metallo-depent_PP-like"/>
</dbReference>
<dbReference type="Pfam" id="PF00149">
    <property type="entry name" value="Metallophos"/>
    <property type="match status" value="1"/>
</dbReference>
<dbReference type="PRINTS" id="PR01607">
    <property type="entry name" value="APYRASEFAMLY"/>
</dbReference>
<comment type="cofactor">
    <cofactor evidence="3">
        <name>a divalent metal cation</name>
        <dbReference type="ChEBI" id="CHEBI:60240"/>
    </cofactor>
</comment>
<feature type="domain" description="Calcineurin-like phosphoesterase" evidence="12">
    <location>
        <begin position="69"/>
        <end position="313"/>
    </location>
</feature>
<keyword evidence="6" id="KW-0479">Metal-binding</keyword>
<evidence type="ECO:0000313" key="15">
    <source>
        <dbReference type="Proteomes" id="UP001589667"/>
    </source>
</evidence>
<dbReference type="Pfam" id="PF02872">
    <property type="entry name" value="5_nucleotid_C"/>
    <property type="match status" value="1"/>
</dbReference>
<dbReference type="CDD" id="cd07410">
    <property type="entry name" value="MPP_CpdB_N"/>
    <property type="match status" value="1"/>
</dbReference>
<gene>
    <name evidence="14" type="ORF">ACFFQV_07570</name>
</gene>
<evidence type="ECO:0000313" key="14">
    <source>
        <dbReference type="EMBL" id="MFB9642145.1"/>
    </source>
</evidence>
<evidence type="ECO:0000256" key="11">
    <source>
        <dbReference type="RuleBase" id="RU362119"/>
    </source>
</evidence>
<evidence type="ECO:0000256" key="6">
    <source>
        <dbReference type="ARBA" id="ARBA00022723"/>
    </source>
</evidence>
<dbReference type="InterPro" id="IPR008334">
    <property type="entry name" value="5'-Nucleotdase_C"/>
</dbReference>
<dbReference type="InterPro" id="IPR006179">
    <property type="entry name" value="5_nucleotidase/apyrase"/>
</dbReference>
<dbReference type="Gene3D" id="3.90.780.10">
    <property type="entry name" value="5'-Nucleotidase, C-terminal domain"/>
    <property type="match status" value="1"/>
</dbReference>
<evidence type="ECO:0000256" key="9">
    <source>
        <dbReference type="ARBA" id="ARBA00022801"/>
    </source>
</evidence>
<evidence type="ECO:0000256" key="2">
    <source>
        <dbReference type="ARBA" id="ARBA00001730"/>
    </source>
</evidence>
<keyword evidence="7" id="KW-0732">Signal</keyword>
<evidence type="ECO:0000256" key="3">
    <source>
        <dbReference type="ARBA" id="ARBA00001968"/>
    </source>
</evidence>
<comment type="catalytic activity">
    <reaction evidence="1">
        <text>a ribonucleoside 3'-phosphate + H2O = a ribonucleoside + phosphate</text>
        <dbReference type="Rhea" id="RHEA:10144"/>
        <dbReference type="ChEBI" id="CHEBI:13197"/>
        <dbReference type="ChEBI" id="CHEBI:15377"/>
        <dbReference type="ChEBI" id="CHEBI:18254"/>
        <dbReference type="ChEBI" id="CHEBI:43474"/>
        <dbReference type="EC" id="3.1.3.6"/>
    </reaction>
</comment>
<evidence type="ECO:0000256" key="8">
    <source>
        <dbReference type="ARBA" id="ARBA00022741"/>
    </source>
</evidence>
<keyword evidence="10" id="KW-0511">Multifunctional enzyme</keyword>
<dbReference type="InterPro" id="IPR004843">
    <property type="entry name" value="Calcineurin-like_PHP"/>
</dbReference>
<evidence type="ECO:0000256" key="10">
    <source>
        <dbReference type="ARBA" id="ARBA00023268"/>
    </source>
</evidence>
<evidence type="ECO:0000256" key="1">
    <source>
        <dbReference type="ARBA" id="ARBA00000527"/>
    </source>
</evidence>
<keyword evidence="15" id="KW-1185">Reference proteome</keyword>
<dbReference type="PROSITE" id="PS51318">
    <property type="entry name" value="TAT"/>
    <property type="match status" value="1"/>
</dbReference>
<keyword evidence="9 11" id="KW-0378">Hydrolase</keyword>
<evidence type="ECO:0000256" key="7">
    <source>
        <dbReference type="ARBA" id="ARBA00022729"/>
    </source>
</evidence>
<organism evidence="14 15">
    <name type="scientific">Agromyces lapidis</name>
    <dbReference type="NCBI Taxonomy" id="279574"/>
    <lineage>
        <taxon>Bacteria</taxon>
        <taxon>Bacillati</taxon>
        <taxon>Actinomycetota</taxon>
        <taxon>Actinomycetes</taxon>
        <taxon>Micrococcales</taxon>
        <taxon>Microbacteriaceae</taxon>
        <taxon>Agromyces</taxon>
    </lineage>
</organism>
<keyword evidence="8 11" id="KW-0547">Nucleotide-binding</keyword>
<comment type="similarity">
    <text evidence="5 11">Belongs to the 5'-nucleotidase family.</text>
</comment>
<dbReference type="Gene3D" id="3.60.21.10">
    <property type="match status" value="1"/>
</dbReference>
<sequence length="625" mass="66427">MSELSHRHPEPAPRWCSCAVPDGDAAAPSSSGLSRRNVLIGMSAAGALAAAGWPGVANAAPGDKSVTITVMGTSDLHTNVVNWDYYKDATYSDSAGNAVGLARVASVVKQIRADRGADRTLLFDAGDTIQGTPLGFYYATVEPVTETGATHPMAAQMNALGYDAVALGNHEFNYGLDFLDHWISQMDAPVLAANAVHAGTKVPRYTPYTITTLKVKGRPPIRVGVLGLTNPGVVIWDKANVDGRVEVQGLVEAAARWVPVMRSEGADIVIVSAHSGDSGTSSYSGDLPVENAAALVAEQVAGIDAILFGHAHREVPERFVTNLATGKQVIMSEPKNWGQRVSVFDLGLEFERGRWRVATSTAMTVNTNTVVDDPEFVALVRGQHDAVVTYMNTAVANSTEAMSAAEACWKDTAILDYVNVVQTETVRAAVAGTPEASLPIVSIAAPFNRAASFPAGPVTIKDVAGLYIYDNTLMASVLTGKQIREYLEFSAEYFTLVAPDAPVDPAAWTNAPTPRAAFTPDYNYDQFSGVEYTIDLSKPIGQRISPLSYDGAPVADDQRFLVAVNNYRQSGGGGFPHIATAPVVYNAQVAIREAIVAYASAAGTIDPPSFHVENWKLVRNGVPVF</sequence>
<reference evidence="14 15" key="1">
    <citation type="submission" date="2024-09" db="EMBL/GenBank/DDBJ databases">
        <authorList>
            <person name="Sun Q."/>
            <person name="Mori K."/>
        </authorList>
    </citation>
    <scope>NUCLEOTIDE SEQUENCE [LARGE SCALE GENOMIC DNA]</scope>
    <source>
        <strain evidence="14 15">JCM 14321</strain>
    </source>
</reference>
<accession>A0ABV5SP76</accession>
<dbReference type="Proteomes" id="UP001589667">
    <property type="component" value="Unassembled WGS sequence"/>
</dbReference>
<comment type="catalytic activity">
    <reaction evidence="2">
        <text>a nucleoside 2',3'-cyclic phosphate + H2O = a nucleoside 3'-phosphate + H(+)</text>
        <dbReference type="Rhea" id="RHEA:19621"/>
        <dbReference type="ChEBI" id="CHEBI:15377"/>
        <dbReference type="ChEBI" id="CHEBI:15378"/>
        <dbReference type="ChEBI" id="CHEBI:66949"/>
        <dbReference type="ChEBI" id="CHEBI:66954"/>
        <dbReference type="EC" id="3.1.4.16"/>
    </reaction>
</comment>
<dbReference type="SUPFAM" id="SSF56300">
    <property type="entry name" value="Metallo-dependent phosphatases"/>
    <property type="match status" value="1"/>
</dbReference>
<dbReference type="EMBL" id="JBHMBL010000001">
    <property type="protein sequence ID" value="MFB9642145.1"/>
    <property type="molecule type" value="Genomic_DNA"/>
</dbReference>
<dbReference type="PANTHER" id="PTHR11575">
    <property type="entry name" value="5'-NUCLEOTIDASE-RELATED"/>
    <property type="match status" value="1"/>
</dbReference>
<evidence type="ECO:0000259" key="13">
    <source>
        <dbReference type="Pfam" id="PF02872"/>
    </source>
</evidence>
<dbReference type="InterPro" id="IPR006146">
    <property type="entry name" value="5'-Nucleotdase_CS"/>
</dbReference>
<dbReference type="InterPro" id="IPR041827">
    <property type="entry name" value="CpdB_N"/>
</dbReference>
<dbReference type="InterPro" id="IPR036907">
    <property type="entry name" value="5'-Nucleotdase_C_sf"/>
</dbReference>
<protein>
    <submittedName>
        <fullName evidence="14">5'-nucleotidase C-terminal domain-containing protein</fullName>
    </submittedName>
</protein>
<feature type="domain" description="5'-Nucleotidase C-terminal" evidence="13">
    <location>
        <begin position="396"/>
        <end position="579"/>
    </location>
</feature>
<evidence type="ECO:0000256" key="4">
    <source>
        <dbReference type="ARBA" id="ARBA00004196"/>
    </source>
</evidence>
<dbReference type="RefSeq" id="WP_157424885.1">
    <property type="nucleotide sequence ID" value="NZ_BAAANI010000007.1"/>
</dbReference>
<comment type="caution">
    <text evidence="14">The sequence shown here is derived from an EMBL/GenBank/DDBJ whole genome shotgun (WGS) entry which is preliminary data.</text>
</comment>
<comment type="subcellular location">
    <subcellularLocation>
        <location evidence="4">Cell envelope</location>
    </subcellularLocation>
</comment>